<evidence type="ECO:0000313" key="2">
    <source>
        <dbReference type="EMBL" id="ELA41056.1"/>
    </source>
</evidence>
<organism evidence="2 3">
    <name type="scientific">Vittaforma corneae (strain ATCC 50505)</name>
    <name type="common">Microsporidian parasite</name>
    <name type="synonym">Nosema corneum</name>
    <dbReference type="NCBI Taxonomy" id="993615"/>
    <lineage>
        <taxon>Eukaryota</taxon>
        <taxon>Fungi</taxon>
        <taxon>Fungi incertae sedis</taxon>
        <taxon>Microsporidia</taxon>
        <taxon>Nosematidae</taxon>
        <taxon>Vittaforma</taxon>
    </lineage>
</organism>
<protein>
    <submittedName>
        <fullName evidence="2">Uncharacterized protein</fullName>
    </submittedName>
</protein>
<dbReference type="RefSeq" id="XP_007605383.1">
    <property type="nucleotide sequence ID" value="XM_007605321.1"/>
</dbReference>
<dbReference type="HOGENOM" id="CLU_645918_0_0_1"/>
<proteinExistence type="predicted"/>
<dbReference type="InParanoid" id="L2GJM4"/>
<gene>
    <name evidence="2" type="ORF">VICG_01938</name>
</gene>
<evidence type="ECO:0000313" key="3">
    <source>
        <dbReference type="Proteomes" id="UP000011082"/>
    </source>
</evidence>
<dbReference type="Proteomes" id="UP000011082">
    <property type="component" value="Unassembled WGS sequence"/>
</dbReference>
<dbReference type="AlphaFoldDB" id="L2GJM4"/>
<name>L2GJM4_VITCO</name>
<dbReference type="EMBL" id="JH370151">
    <property type="protein sequence ID" value="ELA41056.1"/>
    <property type="molecule type" value="Genomic_DNA"/>
</dbReference>
<evidence type="ECO:0000256" key="1">
    <source>
        <dbReference type="SAM" id="MobiDB-lite"/>
    </source>
</evidence>
<dbReference type="GeneID" id="19882648"/>
<feature type="region of interest" description="Disordered" evidence="1">
    <location>
        <begin position="1"/>
        <end position="21"/>
    </location>
</feature>
<reference evidence="3" key="1">
    <citation type="submission" date="2011-05" db="EMBL/GenBank/DDBJ databases">
        <title>The genome sequence of Vittaforma corneae strain ATCC 50505.</title>
        <authorList>
            <consortium name="The Broad Institute Genome Sequencing Platform"/>
            <person name="Cuomo C."/>
            <person name="Didier E."/>
            <person name="Bowers L."/>
            <person name="Young S.K."/>
            <person name="Zeng Q."/>
            <person name="Gargeya S."/>
            <person name="Fitzgerald M."/>
            <person name="Haas B."/>
            <person name="Abouelleil A."/>
            <person name="Alvarado L."/>
            <person name="Arachchi H.M."/>
            <person name="Berlin A."/>
            <person name="Chapman S.B."/>
            <person name="Gearin G."/>
            <person name="Goldberg J."/>
            <person name="Griggs A."/>
            <person name="Gujja S."/>
            <person name="Hansen M."/>
            <person name="Heiman D."/>
            <person name="Howarth C."/>
            <person name="Larimer J."/>
            <person name="Lui A."/>
            <person name="MacDonald P.J.P."/>
            <person name="McCowen C."/>
            <person name="Montmayeur A."/>
            <person name="Murphy C."/>
            <person name="Neiman D."/>
            <person name="Pearson M."/>
            <person name="Priest M."/>
            <person name="Roberts A."/>
            <person name="Saif S."/>
            <person name="Shea T."/>
            <person name="Sisk P."/>
            <person name="Stolte C."/>
            <person name="Sykes S."/>
            <person name="Wortman J."/>
            <person name="Nusbaum C."/>
            <person name="Birren B."/>
        </authorList>
    </citation>
    <scope>NUCLEOTIDE SEQUENCE [LARGE SCALE GENOMIC DNA]</scope>
    <source>
        <strain evidence="3">ATCC 50505</strain>
    </source>
</reference>
<dbReference type="VEuPathDB" id="MicrosporidiaDB:VICG_01938"/>
<keyword evidence="3" id="KW-1185">Reference proteome</keyword>
<sequence>MIDRNFKKMEKGRKEGNDNRRTYGIYTTSLQHNPDSTESLQSFASLKRPISNPNLYQRSTHDGNIPGVIKAVRVAKQSHAKIPEKVMCDENPMDGVMHLKFDRGGIKMNDEGLYDVKNSKKGKTSSDHGVALSPNRDEFKLIDDARLFLNFIKKIHSPATSSNFNENEYSKYKSYDNSCEKNYSESPELDNSSITCLNTSPMHSYEYLKPNDFPSSLAQTLSYCPPIDPKREPIPENAKSLSKAVVKLKNFSIEGIKKEIAGDNNAELIGCDMIRSRPLIQELNDNSERKKMDQGSRNHFDSSSYKYCKNECDLDHKKQDRDSFCGFSYDHRHSYLFTKKDSRSENRLMDQNKLNNLSTKPGNTNQSITLEHPEKEDIKGAAIEQAKRKGRGDNENSRICGGSFGNFNPSCKIITAKRPSRNIKD</sequence>
<accession>L2GJM4</accession>